<reference evidence="8 9" key="1">
    <citation type="submission" date="2019-03" db="EMBL/GenBank/DDBJ databases">
        <title>Rhodosporidium diobovatum UCD-FST 08-225 genome sequencing, assembly, and annotation.</title>
        <authorList>
            <person name="Fakankun I.U."/>
            <person name="Fristensky B."/>
            <person name="Levin D.B."/>
        </authorList>
    </citation>
    <scope>NUCLEOTIDE SEQUENCE [LARGE SCALE GENOMIC DNA]</scope>
    <source>
        <strain evidence="8 9">UCD-FST 08-225</strain>
    </source>
</reference>
<dbReference type="PANTHER" id="PTHR24408:SF58">
    <property type="entry name" value="TRANSCRIPTION FACTOR (TFIIIA), PUTATIVE (AFU_ORTHOLOGUE AFUA_1G05150)-RELATED"/>
    <property type="match status" value="1"/>
</dbReference>
<evidence type="ECO:0000256" key="1">
    <source>
        <dbReference type="ARBA" id="ARBA00022723"/>
    </source>
</evidence>
<organism evidence="8 9">
    <name type="scientific">Rhodotorula diobovata</name>
    <dbReference type="NCBI Taxonomy" id="5288"/>
    <lineage>
        <taxon>Eukaryota</taxon>
        <taxon>Fungi</taxon>
        <taxon>Dikarya</taxon>
        <taxon>Basidiomycota</taxon>
        <taxon>Pucciniomycotina</taxon>
        <taxon>Microbotryomycetes</taxon>
        <taxon>Sporidiobolales</taxon>
        <taxon>Sporidiobolaceae</taxon>
        <taxon>Rhodotorula</taxon>
    </lineage>
</organism>
<feature type="compositionally biased region" description="Acidic residues" evidence="6">
    <location>
        <begin position="664"/>
        <end position="692"/>
    </location>
</feature>
<dbReference type="PANTHER" id="PTHR24408">
    <property type="entry name" value="ZINC FINGER PROTEIN"/>
    <property type="match status" value="1"/>
</dbReference>
<accession>A0A5C5G1X6</accession>
<name>A0A5C5G1X6_9BASI</name>
<feature type="compositionally biased region" description="Acidic residues" evidence="6">
    <location>
        <begin position="740"/>
        <end position="752"/>
    </location>
</feature>
<keyword evidence="1" id="KW-0479">Metal-binding</keyword>
<feature type="compositionally biased region" description="Low complexity" evidence="6">
    <location>
        <begin position="371"/>
        <end position="392"/>
    </location>
</feature>
<feature type="region of interest" description="Disordered" evidence="6">
    <location>
        <begin position="58"/>
        <end position="423"/>
    </location>
</feature>
<dbReference type="AlphaFoldDB" id="A0A5C5G1X6"/>
<feature type="compositionally biased region" description="Basic and acidic residues" evidence="6">
    <location>
        <begin position="645"/>
        <end position="663"/>
    </location>
</feature>
<feature type="compositionally biased region" description="Pro residues" evidence="6">
    <location>
        <begin position="942"/>
        <end position="951"/>
    </location>
</feature>
<dbReference type="STRING" id="5288.A0A5C5G1X6"/>
<feature type="compositionally biased region" description="Low complexity" evidence="6">
    <location>
        <begin position="63"/>
        <end position="88"/>
    </location>
</feature>
<dbReference type="InterPro" id="IPR013087">
    <property type="entry name" value="Znf_C2H2_type"/>
</dbReference>
<evidence type="ECO:0000256" key="2">
    <source>
        <dbReference type="ARBA" id="ARBA00022737"/>
    </source>
</evidence>
<feature type="compositionally biased region" description="Low complexity" evidence="6">
    <location>
        <begin position="298"/>
        <end position="317"/>
    </location>
</feature>
<keyword evidence="2" id="KW-0677">Repeat</keyword>
<evidence type="ECO:0000256" key="6">
    <source>
        <dbReference type="SAM" id="MobiDB-lite"/>
    </source>
</evidence>
<feature type="compositionally biased region" description="Low complexity" evidence="6">
    <location>
        <begin position="462"/>
        <end position="479"/>
    </location>
</feature>
<feature type="compositionally biased region" description="Low complexity" evidence="6">
    <location>
        <begin position="31"/>
        <end position="43"/>
    </location>
</feature>
<comment type="caution">
    <text evidence="8">The sequence shown here is derived from an EMBL/GenBank/DDBJ whole genome shotgun (WGS) entry which is preliminary data.</text>
</comment>
<gene>
    <name evidence="8" type="ORF">DMC30DRAFT_390356</name>
</gene>
<dbReference type="SUPFAM" id="SSF57667">
    <property type="entry name" value="beta-beta-alpha zinc fingers"/>
    <property type="match status" value="1"/>
</dbReference>
<feature type="region of interest" description="Disordered" evidence="6">
    <location>
        <begin position="439"/>
        <end position="555"/>
    </location>
</feature>
<feature type="compositionally biased region" description="Low complexity" evidence="6">
    <location>
        <begin position="903"/>
        <end position="919"/>
    </location>
</feature>
<feature type="domain" description="C2H2-type" evidence="7">
    <location>
        <begin position="768"/>
        <end position="797"/>
    </location>
</feature>
<evidence type="ECO:0000313" key="9">
    <source>
        <dbReference type="Proteomes" id="UP000311382"/>
    </source>
</evidence>
<feature type="compositionally biased region" description="Basic and acidic residues" evidence="6">
    <location>
        <begin position="526"/>
        <end position="535"/>
    </location>
</feature>
<feature type="compositionally biased region" description="Pro residues" evidence="6">
    <location>
        <begin position="342"/>
        <end position="353"/>
    </location>
</feature>
<dbReference type="GO" id="GO:0043565">
    <property type="term" value="F:sequence-specific DNA binding"/>
    <property type="evidence" value="ECO:0007669"/>
    <property type="project" value="TreeGrafter"/>
</dbReference>
<keyword evidence="4" id="KW-0862">Zinc</keyword>
<feature type="region of interest" description="Disordered" evidence="6">
    <location>
        <begin position="572"/>
        <end position="765"/>
    </location>
</feature>
<proteinExistence type="predicted"/>
<dbReference type="Gene3D" id="3.30.160.60">
    <property type="entry name" value="Classic Zinc Finger"/>
    <property type="match status" value="2"/>
</dbReference>
<dbReference type="PROSITE" id="PS50157">
    <property type="entry name" value="ZINC_FINGER_C2H2_2"/>
    <property type="match status" value="2"/>
</dbReference>
<dbReference type="GO" id="GO:0008270">
    <property type="term" value="F:zinc ion binding"/>
    <property type="evidence" value="ECO:0007669"/>
    <property type="project" value="UniProtKB-KW"/>
</dbReference>
<dbReference type="SMART" id="SM00355">
    <property type="entry name" value="ZnF_C2H2"/>
    <property type="match status" value="2"/>
</dbReference>
<feature type="compositionally biased region" description="Polar residues" evidence="6">
    <location>
        <begin position="443"/>
        <end position="461"/>
    </location>
</feature>
<feature type="domain" description="C2H2-type" evidence="7">
    <location>
        <begin position="798"/>
        <end position="826"/>
    </location>
</feature>
<dbReference type="GO" id="GO:0005634">
    <property type="term" value="C:nucleus"/>
    <property type="evidence" value="ECO:0007669"/>
    <property type="project" value="TreeGrafter"/>
</dbReference>
<feature type="compositionally biased region" description="Low complexity" evidence="6">
    <location>
        <begin position="632"/>
        <end position="642"/>
    </location>
</feature>
<feature type="compositionally biased region" description="Pro residues" evidence="6">
    <location>
        <begin position="589"/>
        <end position="603"/>
    </location>
</feature>
<dbReference type="CDD" id="cd20335">
    <property type="entry name" value="BRcat_RBR"/>
    <property type="match status" value="1"/>
</dbReference>
<protein>
    <recommendedName>
        <fullName evidence="7">C2H2-type domain-containing protein</fullName>
    </recommendedName>
</protein>
<evidence type="ECO:0000259" key="7">
    <source>
        <dbReference type="PROSITE" id="PS50157"/>
    </source>
</evidence>
<dbReference type="InterPro" id="IPR036236">
    <property type="entry name" value="Znf_C2H2_sf"/>
</dbReference>
<dbReference type="Proteomes" id="UP000311382">
    <property type="component" value="Unassembled WGS sequence"/>
</dbReference>
<feature type="compositionally biased region" description="Low complexity" evidence="6">
    <location>
        <begin position="235"/>
        <end position="254"/>
    </location>
</feature>
<feature type="compositionally biased region" description="Low complexity" evidence="6">
    <location>
        <begin position="697"/>
        <end position="726"/>
    </location>
</feature>
<dbReference type="EMBL" id="SOZI01000015">
    <property type="protein sequence ID" value="TNY23107.1"/>
    <property type="molecule type" value="Genomic_DNA"/>
</dbReference>
<feature type="region of interest" description="Disordered" evidence="6">
    <location>
        <begin position="1"/>
        <end position="43"/>
    </location>
</feature>
<evidence type="ECO:0000256" key="4">
    <source>
        <dbReference type="ARBA" id="ARBA00022833"/>
    </source>
</evidence>
<dbReference type="OrthoDB" id="8117402at2759"/>
<keyword evidence="3 5" id="KW-0863">Zinc-finger</keyword>
<feature type="compositionally biased region" description="Gly residues" evidence="6">
    <location>
        <begin position="188"/>
        <end position="202"/>
    </location>
</feature>
<evidence type="ECO:0000256" key="5">
    <source>
        <dbReference type="PROSITE-ProRule" id="PRU00042"/>
    </source>
</evidence>
<dbReference type="PROSITE" id="PS00028">
    <property type="entry name" value="ZINC_FINGER_C2H2_1"/>
    <property type="match status" value="2"/>
</dbReference>
<evidence type="ECO:0000256" key="3">
    <source>
        <dbReference type="ARBA" id="ARBA00022771"/>
    </source>
</evidence>
<dbReference type="GO" id="GO:0000981">
    <property type="term" value="F:DNA-binding transcription factor activity, RNA polymerase II-specific"/>
    <property type="evidence" value="ECO:0007669"/>
    <property type="project" value="TreeGrafter"/>
</dbReference>
<sequence length="988" mass="103151">MQVDEEDVGADLGKSGVRPLSEESKGGHAWTAPTTRRSSATADTSLASLSPLLRGLHSWTCGTAPRRPYTPYRPLALSVSSTSSAGPPAAVPPPSASASSSSSSPPSPVDWASLGIMPHHTEMAPPPGIPHPQQQQRGDAAAPGQAIDFSNSHYQQQQQQQQQHAPHGGHDAHRRMSMSQQGMDQGDYGHGQGHGQQGGGRGGFDDSAQPYPAGDASGYHAALEAHEGQQQYDEAYPASASASASASAYAHPAYGQQPSHPLYSRRPSTVAANNPYAHPAYGSPSHPHHHQQYHERPASSAGSRPSSSYGASSASQGGYDGAIPSPMQHPAYASRSSSFSQPLPPMSLVPDDPPSSTFRFSPQAGPLPSISQAQSIYQLPQQQQSQRGDYQQAGDAYSAGGDQSFGFAPPPANDHDSVAHGSYADSSYAHDATFSHPAYARASTATQRAPPSLSINTSFARPSTSHAAPVSAATPASAHGSQTSPWAGPPPPASLSLGGLAQRRRSATDAVQHHHQGDGAGGGRRVSHEEEERRRASLAGPVLHRSVGPASAGPVAGRRSVDFGAAAGGLVGPASANQSPEVHSERPLGPAPIGGPGPIPLAPPREREREYAAARSPQFRFAPPALGTANGPTPLLSSAPLSVSARERRASGDRERGAVARVDEEYEGEGDELDELREGEDEGDRGENDDEGTATQGASERTSRAASAGSRAGTPLGARRASAASSAGGGKRRRRSTAGDEMDEDEDFEEDAPPAGGRTRKEPTSKKFICPHPSCGRAFARNFNLMSHIKSHQGIREFKCPECNKLFSRKHDCTRHCIAIHHYDKDGQAPAGKQPVYVAQEILPVGVMVERAKQRQRATSDAATGGSGSHSAMLSGSRPLGPRVPLLSTGAEPVLLHPPPLSATPSSASSTSTPSLPTPVDGRPPIPLQLPPSHHHHLQHPAYPPPPPPAQPRYAGQGMGGAVAPASPHAGFAPPPPPQALRRPMDER</sequence>
<feature type="region of interest" description="Disordered" evidence="6">
    <location>
        <begin position="853"/>
        <end position="988"/>
    </location>
</feature>
<evidence type="ECO:0000313" key="8">
    <source>
        <dbReference type="EMBL" id="TNY23107.1"/>
    </source>
</evidence>
<keyword evidence="9" id="KW-1185">Reference proteome</keyword>